<dbReference type="SUPFAM" id="SSF53474">
    <property type="entry name" value="alpha/beta-Hydrolases"/>
    <property type="match status" value="1"/>
</dbReference>
<keyword evidence="4" id="KW-0732">Signal</keyword>
<protein>
    <recommendedName>
        <fullName evidence="8">Phospholipase/carboxylesterase/thioesterase domain-containing protein</fullName>
    </recommendedName>
</protein>
<dbReference type="GO" id="GO:0045493">
    <property type="term" value="P:xylan catabolic process"/>
    <property type="evidence" value="ECO:0007669"/>
    <property type="project" value="UniProtKB-KW"/>
</dbReference>
<evidence type="ECO:0000313" key="9">
    <source>
        <dbReference type="EMBL" id="RDY58649.1"/>
    </source>
</evidence>
<reference evidence="9 10" key="1">
    <citation type="submission" date="2018-08" db="EMBL/GenBank/DDBJ databases">
        <title>Muricauda nanhaiensis sp. nov., isolated from seawater of the South China Sea.</title>
        <authorList>
            <person name="Dang Y."/>
        </authorList>
    </citation>
    <scope>NUCLEOTIDE SEQUENCE [LARGE SCALE GENOMIC DNA]</scope>
    <source>
        <strain evidence="9 10">SM1704</strain>
    </source>
</reference>
<evidence type="ECO:0000256" key="5">
    <source>
        <dbReference type="ARBA" id="ARBA00022801"/>
    </source>
</evidence>
<keyword evidence="3" id="KW-0858">Xylan degradation</keyword>
<keyword evidence="10" id="KW-1185">Reference proteome</keyword>
<keyword evidence="5" id="KW-0378">Hydrolase</keyword>
<evidence type="ECO:0000256" key="4">
    <source>
        <dbReference type="ARBA" id="ARBA00022729"/>
    </source>
</evidence>
<keyword evidence="6" id="KW-0119">Carbohydrate metabolism</keyword>
<dbReference type="Gene3D" id="3.40.50.1820">
    <property type="entry name" value="alpha/beta hydrolase"/>
    <property type="match status" value="1"/>
</dbReference>
<gene>
    <name evidence="9" type="ORF">DX873_13250</name>
</gene>
<comment type="caution">
    <text evidence="9">The sequence shown here is derived from an EMBL/GenBank/DDBJ whole genome shotgun (WGS) entry which is preliminary data.</text>
</comment>
<name>A0A371JN31_9FLAO</name>
<comment type="subcellular location">
    <subcellularLocation>
        <location evidence="1">Secreted</location>
    </subcellularLocation>
</comment>
<dbReference type="EMBL" id="QTJX01000003">
    <property type="protein sequence ID" value="RDY58649.1"/>
    <property type="molecule type" value="Genomic_DNA"/>
</dbReference>
<evidence type="ECO:0000256" key="1">
    <source>
        <dbReference type="ARBA" id="ARBA00004613"/>
    </source>
</evidence>
<dbReference type="Pfam" id="PF02230">
    <property type="entry name" value="Abhydrolase_2"/>
    <property type="match status" value="1"/>
</dbReference>
<evidence type="ECO:0000259" key="8">
    <source>
        <dbReference type="Pfam" id="PF02230"/>
    </source>
</evidence>
<dbReference type="InterPro" id="IPR003140">
    <property type="entry name" value="PLipase/COase/thioEstase"/>
</dbReference>
<evidence type="ECO:0000256" key="2">
    <source>
        <dbReference type="ARBA" id="ARBA00022525"/>
    </source>
</evidence>
<sequence>MKKILSKLTLIISGLFLICLTPCRSQKIQDIVSDSINMDGIQRGFTYYEPPLIRSNPDFIMVLHGATMSVDLMRAVTGNGFEKIAKENKDAIVIYPSGFDNFWNDCRKEATYTTKLENMDDIGFFEAIVQKLSIKYNIKENKVFVVGFSNGGHMVYKLAKVRPDRFNGFAVVGANLPTQDNDDCNLGNTPVSMFIANGTSDPINPYFGGEVKAKDGISRGKVLSTEQTLNHWLDLNQGSKIVSEELLHVNDKVEEDNSLAVIYSYVFENRKKISLVKIVNGGHHFNNPGFSDWPNYLGNLNRDVNLPESIMDFFKNLRK</sequence>
<evidence type="ECO:0000256" key="7">
    <source>
        <dbReference type="ARBA" id="ARBA00023326"/>
    </source>
</evidence>
<evidence type="ECO:0000256" key="6">
    <source>
        <dbReference type="ARBA" id="ARBA00023277"/>
    </source>
</evidence>
<dbReference type="RefSeq" id="WP_116184970.1">
    <property type="nucleotide sequence ID" value="NZ_QTJX01000003.1"/>
</dbReference>
<dbReference type="OrthoDB" id="9764953at2"/>
<evidence type="ECO:0000256" key="3">
    <source>
        <dbReference type="ARBA" id="ARBA00022651"/>
    </source>
</evidence>
<accession>A0A371JN31</accession>
<proteinExistence type="predicted"/>
<dbReference type="Proteomes" id="UP000261828">
    <property type="component" value="Unassembled WGS sequence"/>
</dbReference>
<dbReference type="InterPro" id="IPR043595">
    <property type="entry name" value="FaeB/C/D"/>
</dbReference>
<dbReference type="GO" id="GO:0005576">
    <property type="term" value="C:extracellular region"/>
    <property type="evidence" value="ECO:0007669"/>
    <property type="project" value="UniProtKB-SubCell"/>
</dbReference>
<evidence type="ECO:0000313" key="10">
    <source>
        <dbReference type="Proteomes" id="UP000261828"/>
    </source>
</evidence>
<organism evidence="9 10">
    <name type="scientific">Flagellimonas nanhaiensis</name>
    <dbReference type="NCBI Taxonomy" id="2292706"/>
    <lineage>
        <taxon>Bacteria</taxon>
        <taxon>Pseudomonadati</taxon>
        <taxon>Bacteroidota</taxon>
        <taxon>Flavobacteriia</taxon>
        <taxon>Flavobacteriales</taxon>
        <taxon>Flavobacteriaceae</taxon>
        <taxon>Flagellimonas</taxon>
    </lineage>
</organism>
<dbReference type="PANTHER" id="PTHR38050:SF2">
    <property type="entry name" value="FERULOYL ESTERASE C-RELATED"/>
    <property type="match status" value="1"/>
</dbReference>
<dbReference type="PANTHER" id="PTHR38050">
    <property type="match status" value="1"/>
</dbReference>
<keyword evidence="2" id="KW-0964">Secreted</keyword>
<dbReference type="InterPro" id="IPR029058">
    <property type="entry name" value="AB_hydrolase_fold"/>
</dbReference>
<keyword evidence="7" id="KW-0624">Polysaccharide degradation</keyword>
<dbReference type="GO" id="GO:0030600">
    <property type="term" value="F:feruloyl esterase activity"/>
    <property type="evidence" value="ECO:0007669"/>
    <property type="project" value="InterPro"/>
</dbReference>
<feature type="domain" description="Phospholipase/carboxylesterase/thioesterase" evidence="8">
    <location>
        <begin position="126"/>
        <end position="212"/>
    </location>
</feature>
<dbReference type="AlphaFoldDB" id="A0A371JN31"/>